<keyword evidence="2" id="KW-1185">Reference proteome</keyword>
<proteinExistence type="predicted"/>
<dbReference type="OrthoDB" id="432412at2759"/>
<evidence type="ECO:0000313" key="2">
    <source>
        <dbReference type="Proteomes" id="UP000809789"/>
    </source>
</evidence>
<sequence length="126" mass="14392">MTFFNALIRTHHITSRKKVSKLKQAARNHDVFALLRSGGAPGIMYVEGPEQGVRSWVDTVHKLRYKDYQLAIKPAKIVQNSEVQAPQLDLGSLHEVDTVKDFSDEMKCRGLFSWWRKGMGYEADTL</sequence>
<dbReference type="CDD" id="cd24163">
    <property type="entry name" value="RWDD2_C"/>
    <property type="match status" value="1"/>
</dbReference>
<evidence type="ECO:0000313" key="1">
    <source>
        <dbReference type="EMBL" id="KAG8628500.1"/>
    </source>
</evidence>
<name>A0A8K0PDV8_9PEZI</name>
<dbReference type="InterPro" id="IPR059181">
    <property type="entry name" value="RWDD2A-B_C"/>
</dbReference>
<comment type="caution">
    <text evidence="1">The sequence shown here is derived from an EMBL/GenBank/DDBJ whole genome shotgun (WGS) entry which is preliminary data.</text>
</comment>
<organism evidence="1 2">
    <name type="scientific">Elsinoe batatas</name>
    <dbReference type="NCBI Taxonomy" id="2601811"/>
    <lineage>
        <taxon>Eukaryota</taxon>
        <taxon>Fungi</taxon>
        <taxon>Dikarya</taxon>
        <taxon>Ascomycota</taxon>
        <taxon>Pezizomycotina</taxon>
        <taxon>Dothideomycetes</taxon>
        <taxon>Dothideomycetidae</taxon>
        <taxon>Myriangiales</taxon>
        <taxon>Elsinoaceae</taxon>
        <taxon>Elsinoe</taxon>
    </lineage>
</organism>
<protein>
    <submittedName>
        <fullName evidence="1">Uncharacterized protein</fullName>
    </submittedName>
</protein>
<dbReference type="AlphaFoldDB" id="A0A8K0PDV8"/>
<accession>A0A8K0PDV8</accession>
<dbReference type="Proteomes" id="UP000809789">
    <property type="component" value="Unassembled WGS sequence"/>
</dbReference>
<gene>
    <name evidence="1" type="ORF">KVT40_004373</name>
</gene>
<dbReference type="EMBL" id="JAESVG020000004">
    <property type="protein sequence ID" value="KAG8628500.1"/>
    <property type="molecule type" value="Genomic_DNA"/>
</dbReference>
<reference evidence="1" key="1">
    <citation type="submission" date="2021-07" db="EMBL/GenBank/DDBJ databases">
        <title>Elsinoe batatas strain:CRI-CJ2 Genome sequencing and assembly.</title>
        <authorList>
            <person name="Huang L."/>
        </authorList>
    </citation>
    <scope>NUCLEOTIDE SEQUENCE</scope>
    <source>
        <strain evidence="1">CRI-CJ2</strain>
    </source>
</reference>